<feature type="compositionally biased region" description="Basic residues" evidence="2">
    <location>
        <begin position="43"/>
        <end position="56"/>
    </location>
</feature>
<dbReference type="GO" id="GO:0000398">
    <property type="term" value="P:mRNA splicing, via spliceosome"/>
    <property type="evidence" value="ECO:0007669"/>
    <property type="project" value="TreeGrafter"/>
</dbReference>
<comment type="similarity">
    <text evidence="1">Belongs to the CWC25 family.</text>
</comment>
<dbReference type="InterPro" id="IPR051376">
    <property type="entry name" value="CWC25_splicing_factor"/>
</dbReference>
<accession>A0A9Y4N3L3</accession>
<dbReference type="AlphaFoldDB" id="A0A9Y4N3L3"/>
<evidence type="ECO:0000256" key="1">
    <source>
        <dbReference type="ARBA" id="ARBA00006695"/>
    </source>
</evidence>
<feature type="compositionally biased region" description="Basic and acidic residues" evidence="2">
    <location>
        <begin position="98"/>
        <end position="143"/>
    </location>
</feature>
<organism evidence="3 4">
    <name type="scientific">Stegastes partitus</name>
    <name type="common">bicolor damselfish</name>
    <dbReference type="NCBI Taxonomy" id="144197"/>
    <lineage>
        <taxon>Eukaryota</taxon>
        <taxon>Metazoa</taxon>
        <taxon>Chordata</taxon>
        <taxon>Craniata</taxon>
        <taxon>Vertebrata</taxon>
        <taxon>Euteleostomi</taxon>
        <taxon>Actinopterygii</taxon>
        <taxon>Neopterygii</taxon>
        <taxon>Teleostei</taxon>
        <taxon>Neoteleostei</taxon>
        <taxon>Acanthomorphata</taxon>
        <taxon>Ovalentaria</taxon>
        <taxon>Pomacentridae</taxon>
        <taxon>Stegastes</taxon>
    </lineage>
</organism>
<gene>
    <name evidence="4" type="primary">LOC103366549</name>
</gene>
<proteinExistence type="inferred from homology"/>
<dbReference type="GO" id="GO:0005684">
    <property type="term" value="C:U2-type spliceosomal complex"/>
    <property type="evidence" value="ECO:0007669"/>
    <property type="project" value="TreeGrafter"/>
</dbReference>
<feature type="region of interest" description="Disordered" evidence="2">
    <location>
        <begin position="1"/>
        <end position="151"/>
    </location>
</feature>
<sequence>MDRSHSRDDSSADNRSRSHHVPGYGLQLPSGRHQQASAPSNHSGRRERSRSRSPPRNHKDSRSYSSSSHRGDKKTEARAPSPQRDRYQRQRNPVSKKLSAEELERKRREMMDQAKQREEDRENNVKRYKRQDEQEKQREQNAKHDRHAGFIHNMKLESAASSSLEDRVKRNIHSIQRTPASLDNFMKR</sequence>
<name>A0A9Y4N3L3_9TELE</name>
<dbReference type="GeneID" id="103366549"/>
<feature type="compositionally biased region" description="Basic and acidic residues" evidence="2">
    <location>
        <begin position="69"/>
        <end position="88"/>
    </location>
</feature>
<protein>
    <submittedName>
        <fullName evidence="4">Pre-mRNA-splicing factor CWC25 homolog</fullName>
    </submittedName>
</protein>
<dbReference type="RefSeq" id="XP_008292541.1">
    <property type="nucleotide sequence ID" value="XM_008294319.1"/>
</dbReference>
<evidence type="ECO:0000313" key="4">
    <source>
        <dbReference type="RefSeq" id="XP_008292541.1"/>
    </source>
</evidence>
<reference evidence="4" key="1">
    <citation type="submission" date="2025-08" db="UniProtKB">
        <authorList>
            <consortium name="RefSeq"/>
        </authorList>
    </citation>
    <scope>IDENTIFICATION</scope>
</reference>
<dbReference type="PANTHER" id="PTHR16196:SF0">
    <property type="entry name" value="PRE-MRNA-SPLICING FACTOR CWC25 HOMOLOG"/>
    <property type="match status" value="1"/>
</dbReference>
<keyword evidence="3" id="KW-1185">Reference proteome</keyword>
<dbReference type="Proteomes" id="UP000694891">
    <property type="component" value="Unplaced"/>
</dbReference>
<feature type="compositionally biased region" description="Basic and acidic residues" evidence="2">
    <location>
        <begin position="1"/>
        <end position="16"/>
    </location>
</feature>
<dbReference type="PANTHER" id="PTHR16196">
    <property type="entry name" value="CELL CYCLE CONTROL PROTEIN CWF25"/>
    <property type="match status" value="1"/>
</dbReference>
<evidence type="ECO:0000313" key="3">
    <source>
        <dbReference type="Proteomes" id="UP000694891"/>
    </source>
</evidence>
<evidence type="ECO:0000256" key="2">
    <source>
        <dbReference type="SAM" id="MobiDB-lite"/>
    </source>
</evidence>